<feature type="binding site" evidence="10">
    <location>
        <position position="13"/>
    </location>
    <ligand>
        <name>substrate</name>
    </ligand>
</feature>
<name>A0A0G0ZBK4_9BACT</name>
<dbReference type="InterPro" id="IPR014732">
    <property type="entry name" value="OMPdecase"/>
</dbReference>
<protein>
    <recommendedName>
        <fullName evidence="4">Orotidine 5'-phosphate decarboxylase</fullName>
        <ecNumber evidence="3">4.1.1.23</ecNumber>
    </recommendedName>
    <alternativeName>
        <fullName evidence="8">OMP decarboxylase</fullName>
    </alternativeName>
</protein>
<dbReference type="SMART" id="SM00934">
    <property type="entry name" value="OMPdecase"/>
    <property type="match status" value="1"/>
</dbReference>
<dbReference type="GO" id="GO:0006207">
    <property type="term" value="P:'de novo' pyrimidine nucleobase biosynthetic process"/>
    <property type="evidence" value="ECO:0007669"/>
    <property type="project" value="InterPro"/>
</dbReference>
<feature type="domain" description="Orotidine 5'-phosphate decarboxylase" evidence="11">
    <location>
        <begin position="7"/>
        <end position="235"/>
    </location>
</feature>
<evidence type="ECO:0000256" key="4">
    <source>
        <dbReference type="ARBA" id="ARBA00021923"/>
    </source>
</evidence>
<evidence type="ECO:0000256" key="8">
    <source>
        <dbReference type="ARBA" id="ARBA00033428"/>
    </source>
</evidence>
<feature type="binding site" evidence="10">
    <location>
        <position position="199"/>
    </location>
    <ligand>
        <name>substrate</name>
    </ligand>
</feature>
<gene>
    <name evidence="12" type="ORF">UV11_C0035G0027</name>
</gene>
<evidence type="ECO:0000256" key="3">
    <source>
        <dbReference type="ARBA" id="ARBA00012321"/>
    </source>
</evidence>
<dbReference type="PANTHER" id="PTHR32119:SF2">
    <property type="entry name" value="OROTIDINE 5'-PHOSPHATE DECARBOXYLASE"/>
    <property type="match status" value="1"/>
</dbReference>
<dbReference type="AlphaFoldDB" id="A0A0G0ZBK4"/>
<keyword evidence="6" id="KW-0665">Pyrimidine biosynthesis</keyword>
<evidence type="ECO:0000256" key="5">
    <source>
        <dbReference type="ARBA" id="ARBA00022793"/>
    </source>
</evidence>
<dbReference type="InterPro" id="IPR001754">
    <property type="entry name" value="OMPdeCOase_dom"/>
</dbReference>
<dbReference type="CDD" id="cd04725">
    <property type="entry name" value="OMP_decarboxylase_like"/>
    <property type="match status" value="1"/>
</dbReference>
<dbReference type="GO" id="GO:0044205">
    <property type="term" value="P:'de novo' UMP biosynthetic process"/>
    <property type="evidence" value="ECO:0007669"/>
    <property type="project" value="UniProtKB-UniPathway"/>
</dbReference>
<accession>A0A0G0ZBK4</accession>
<dbReference type="GO" id="GO:0004590">
    <property type="term" value="F:orotidine-5'-phosphate decarboxylase activity"/>
    <property type="evidence" value="ECO:0007669"/>
    <property type="project" value="UniProtKB-EC"/>
</dbReference>
<comment type="caution">
    <text evidence="12">The sequence shown here is derived from an EMBL/GenBank/DDBJ whole genome shotgun (WGS) entry which is preliminary data.</text>
</comment>
<dbReference type="PANTHER" id="PTHR32119">
    <property type="entry name" value="OROTIDINE 5'-PHOSPHATE DECARBOXYLASE"/>
    <property type="match status" value="1"/>
</dbReference>
<dbReference type="UniPathway" id="UPA00070">
    <property type="reaction ID" value="UER00120"/>
</dbReference>
<feature type="active site" description="For OMPdecase activity" evidence="9">
    <location>
        <position position="67"/>
    </location>
</feature>
<feature type="binding site" evidence="10">
    <location>
        <position position="130"/>
    </location>
    <ligand>
        <name>substrate</name>
    </ligand>
</feature>
<evidence type="ECO:0000259" key="11">
    <source>
        <dbReference type="SMART" id="SM00934"/>
    </source>
</evidence>
<reference evidence="12 13" key="1">
    <citation type="journal article" date="2015" name="Nature">
        <title>rRNA introns, odd ribosomes, and small enigmatic genomes across a large radiation of phyla.</title>
        <authorList>
            <person name="Brown C.T."/>
            <person name="Hug L.A."/>
            <person name="Thomas B.C."/>
            <person name="Sharon I."/>
            <person name="Castelle C.J."/>
            <person name="Singh A."/>
            <person name="Wilkins M.J."/>
            <person name="Williams K.H."/>
            <person name="Banfield J.F."/>
        </authorList>
    </citation>
    <scope>NUCLEOTIDE SEQUENCE [LARGE SCALE GENOMIC DNA]</scope>
</reference>
<comment type="pathway">
    <text evidence="2">Pyrimidine metabolism; UMP biosynthesis via de novo pathway; UMP from orotate: step 2/2.</text>
</comment>
<dbReference type="Pfam" id="PF00215">
    <property type="entry name" value="OMPdecase"/>
    <property type="match status" value="1"/>
</dbReference>
<feature type="binding site" evidence="10">
    <location>
        <position position="219"/>
    </location>
    <ligand>
        <name>substrate</name>
    </ligand>
</feature>
<evidence type="ECO:0000256" key="10">
    <source>
        <dbReference type="PIRSR" id="PIRSR614732-2"/>
    </source>
</evidence>
<evidence type="ECO:0000256" key="6">
    <source>
        <dbReference type="ARBA" id="ARBA00022975"/>
    </source>
</evidence>
<feature type="binding site" evidence="10">
    <location>
        <position position="34"/>
    </location>
    <ligand>
        <name>substrate</name>
    </ligand>
</feature>
<dbReference type="Gene3D" id="3.20.20.70">
    <property type="entry name" value="Aldolase class I"/>
    <property type="match status" value="1"/>
</dbReference>
<dbReference type="InterPro" id="IPR011060">
    <property type="entry name" value="RibuloseP-bd_barrel"/>
</dbReference>
<evidence type="ECO:0000256" key="1">
    <source>
        <dbReference type="ARBA" id="ARBA00002356"/>
    </source>
</evidence>
<dbReference type="STRING" id="1618659.UV11_C0035G0027"/>
<keyword evidence="5" id="KW-0210">Decarboxylase</keyword>
<dbReference type="EMBL" id="LCDF01000035">
    <property type="protein sequence ID" value="KKS46044.1"/>
    <property type="molecule type" value="Genomic_DNA"/>
</dbReference>
<sequence>MKDPKQRIIYAADGPWSEEYHNLLNLTGEIGAVKLGMSMVTQSFLTGTQIFKTVLRETDVNVMIDLKFDDIPDQVASAAKAIAECGQDRILGFTVHASASRKVLQLALKVTDDNFKGQTKPLLMAVTLLTSLDQSDLDLLGIQGTPREVVVRWANIAKEEGVPAIVCSPLETSAVLEINPYFIVVNPGIRFEGSDLKNQKRVTTPRDAVAAGARYIVMGSDLRNGDMVANARRAAYEIGIGLERLKDDNYIKLTGKQS</sequence>
<keyword evidence="7" id="KW-0456">Lyase</keyword>
<dbReference type="Proteomes" id="UP000034036">
    <property type="component" value="Unassembled WGS sequence"/>
</dbReference>
<evidence type="ECO:0000313" key="12">
    <source>
        <dbReference type="EMBL" id="KKS46044.1"/>
    </source>
</evidence>
<organism evidence="12 13">
    <name type="scientific">Candidatus Giovannonibacteria bacterium GW2011_GWF2_42_19</name>
    <dbReference type="NCBI Taxonomy" id="1618659"/>
    <lineage>
        <taxon>Bacteria</taxon>
        <taxon>Candidatus Giovannoniibacteriota</taxon>
    </lineage>
</organism>
<dbReference type="SUPFAM" id="SSF51366">
    <property type="entry name" value="Ribulose-phoshate binding barrel"/>
    <property type="match status" value="1"/>
</dbReference>
<dbReference type="GO" id="GO:0005829">
    <property type="term" value="C:cytosol"/>
    <property type="evidence" value="ECO:0007669"/>
    <property type="project" value="TreeGrafter"/>
</dbReference>
<dbReference type="EC" id="4.1.1.23" evidence="3"/>
<feature type="active site" description="For OMPdecase activity" evidence="9">
    <location>
        <position position="65"/>
    </location>
</feature>
<evidence type="ECO:0000256" key="2">
    <source>
        <dbReference type="ARBA" id="ARBA00004861"/>
    </source>
</evidence>
<proteinExistence type="predicted"/>
<comment type="function">
    <text evidence="1">Catalyzes the decarboxylation of orotidine 5'-monophosphate (OMP) to uridine 5'-monophosphate (UMP).</text>
</comment>
<feature type="binding site" evidence="10">
    <location>
        <position position="190"/>
    </location>
    <ligand>
        <name>substrate</name>
    </ligand>
</feature>
<evidence type="ECO:0000256" key="7">
    <source>
        <dbReference type="ARBA" id="ARBA00023239"/>
    </source>
</evidence>
<dbReference type="NCBIfam" id="TIGR01740">
    <property type="entry name" value="pyrF"/>
    <property type="match status" value="1"/>
</dbReference>
<evidence type="ECO:0000313" key="13">
    <source>
        <dbReference type="Proteomes" id="UP000034036"/>
    </source>
</evidence>
<dbReference type="InterPro" id="IPR013785">
    <property type="entry name" value="Aldolase_TIM"/>
</dbReference>
<feature type="active site" description="For OMPdecase activity" evidence="9">
    <location>
        <position position="70"/>
    </location>
</feature>
<evidence type="ECO:0000256" key="9">
    <source>
        <dbReference type="PIRSR" id="PIRSR614732-1"/>
    </source>
</evidence>